<dbReference type="OrthoDB" id="1629199at2"/>
<organism evidence="3 4">
    <name type="scientific">Dialister hominis</name>
    <dbReference type="NCBI Taxonomy" id="2582419"/>
    <lineage>
        <taxon>Bacteria</taxon>
        <taxon>Bacillati</taxon>
        <taxon>Bacillota</taxon>
        <taxon>Negativicutes</taxon>
        <taxon>Veillonellales</taxon>
        <taxon>Veillonellaceae</taxon>
        <taxon>Dialister</taxon>
    </lineage>
</organism>
<dbReference type="SMART" id="SM00909">
    <property type="entry name" value="Germane"/>
    <property type="match status" value="1"/>
</dbReference>
<dbReference type="EMBL" id="AP019697">
    <property type="protein sequence ID" value="BBK24751.1"/>
    <property type="molecule type" value="Genomic_DNA"/>
</dbReference>
<dbReference type="RefSeq" id="WP_022382645.1">
    <property type="nucleotide sequence ID" value="NZ_AP019697.1"/>
</dbReference>
<feature type="signal peptide" evidence="1">
    <location>
        <begin position="1"/>
        <end position="18"/>
    </location>
</feature>
<sequence length="181" mass="19763">MRKKIALASALILSMVLAGCSPDSGSKPASNASALSASANSSSVPAKESSTLVFYRPTDDALHILPVSIKVKAEDHTAKNAVEEMIRYDRKAKYPFIPAGTHLKDLSIQDGTAIANFTGEVNQIKGGTSESLFIAMTVDTLTEFPNIKRVEFRAEGKPLQFQMDMTKQFMRDESYIQQTKT</sequence>
<dbReference type="GeneID" id="92715906"/>
<proteinExistence type="predicted"/>
<feature type="domain" description="GerMN" evidence="2">
    <location>
        <begin position="78"/>
        <end position="163"/>
    </location>
</feature>
<dbReference type="InterPro" id="IPR019606">
    <property type="entry name" value="GerMN"/>
</dbReference>
<evidence type="ECO:0000313" key="3">
    <source>
        <dbReference type="EMBL" id="BBK24751.1"/>
    </source>
</evidence>
<feature type="chain" id="PRO_5039637203" description="GerMN domain-containing protein" evidence="1">
    <location>
        <begin position="19"/>
        <end position="181"/>
    </location>
</feature>
<name>A0A8D4UTY5_9FIRM</name>
<evidence type="ECO:0000256" key="1">
    <source>
        <dbReference type="SAM" id="SignalP"/>
    </source>
</evidence>
<dbReference type="Pfam" id="PF10646">
    <property type="entry name" value="Germane"/>
    <property type="match status" value="1"/>
</dbReference>
<dbReference type="PROSITE" id="PS51257">
    <property type="entry name" value="PROKAR_LIPOPROTEIN"/>
    <property type="match status" value="1"/>
</dbReference>
<accession>A0A8D4UTY5</accession>
<keyword evidence="4" id="KW-1185">Reference proteome</keyword>
<dbReference type="Proteomes" id="UP000320585">
    <property type="component" value="Chromosome"/>
</dbReference>
<reference evidence="4" key="1">
    <citation type="submission" date="2019-05" db="EMBL/GenBank/DDBJ databases">
        <title>Complete genome sequencing of Dialister sp. strain 5BBH33.</title>
        <authorList>
            <person name="Sakamoto M."/>
            <person name="Murakami T."/>
            <person name="Mori H."/>
        </authorList>
    </citation>
    <scope>NUCLEOTIDE SEQUENCE [LARGE SCALE GENOMIC DNA]</scope>
    <source>
        <strain evidence="4">5BBH33</strain>
    </source>
</reference>
<evidence type="ECO:0000313" key="4">
    <source>
        <dbReference type="Proteomes" id="UP000320585"/>
    </source>
</evidence>
<keyword evidence="1" id="KW-0732">Signal</keyword>
<dbReference type="AlphaFoldDB" id="A0A8D4UTY5"/>
<protein>
    <recommendedName>
        <fullName evidence="2">GerMN domain-containing protein</fullName>
    </recommendedName>
</protein>
<dbReference type="KEGG" id="dho:Dia5BBH33_06860"/>
<evidence type="ECO:0000259" key="2">
    <source>
        <dbReference type="SMART" id="SM00909"/>
    </source>
</evidence>
<gene>
    <name evidence="3" type="ORF">Dia5BBH33_06860</name>
</gene>